<protein>
    <recommendedName>
        <fullName evidence="1">Flagella basal body P-ring formation protein FlgA</fullName>
    </recommendedName>
</protein>
<dbReference type="GO" id="GO:0044780">
    <property type="term" value="P:bacterial-type flagellum assembly"/>
    <property type="evidence" value="ECO:0007669"/>
    <property type="project" value="InterPro"/>
</dbReference>
<feature type="signal peptide" evidence="1">
    <location>
        <begin position="1"/>
        <end position="25"/>
    </location>
</feature>
<evidence type="ECO:0000313" key="4">
    <source>
        <dbReference type="Proteomes" id="UP000029878"/>
    </source>
</evidence>
<dbReference type="InterPro" id="IPR039246">
    <property type="entry name" value="Flagellar_FlgA"/>
</dbReference>
<feature type="domain" description="Flagella basal body P-ring formation protein FlgA SAF" evidence="2">
    <location>
        <begin position="105"/>
        <end position="227"/>
    </location>
</feature>
<comment type="subcellular location">
    <subcellularLocation>
        <location evidence="1">Periplasm</location>
    </subcellularLocation>
</comment>
<dbReference type="Pfam" id="PF13144">
    <property type="entry name" value="ChapFlgA"/>
    <property type="match status" value="1"/>
</dbReference>
<dbReference type="InterPro" id="IPR017585">
    <property type="entry name" value="SAF_FlgA"/>
</dbReference>
<dbReference type="AlphaFoldDB" id="A0A4U8SEV0"/>
<dbReference type="NCBIfam" id="TIGR03170">
    <property type="entry name" value="flgA_cterm"/>
    <property type="match status" value="1"/>
</dbReference>
<comment type="caution">
    <text evidence="3">The sequence shown here is derived from an EMBL/GenBank/DDBJ whole genome shotgun (WGS) entry which is preliminary data.</text>
</comment>
<keyword evidence="3" id="KW-0969">Cilium</keyword>
<keyword evidence="1" id="KW-1005">Bacterial flagellum biogenesis</keyword>
<dbReference type="PANTHER" id="PTHR36307:SF1">
    <property type="entry name" value="FLAGELLA BASAL BODY P-RING FORMATION PROTEIN FLGA"/>
    <property type="match status" value="1"/>
</dbReference>
<reference evidence="3 4" key="1">
    <citation type="journal article" date="2014" name="Genome Announc.">
        <title>Draft genome sequences of eight enterohepatic helicobacter species isolated from both laboratory and wild rodents.</title>
        <authorList>
            <person name="Sheh A."/>
            <person name="Shen Z."/>
            <person name="Fox J.G."/>
        </authorList>
    </citation>
    <scope>NUCLEOTIDE SEQUENCE [LARGE SCALE GENOMIC DNA]</scope>
    <source>
        <strain evidence="3 4">ATCC 700114</strain>
    </source>
</reference>
<evidence type="ECO:0000313" key="3">
    <source>
        <dbReference type="EMBL" id="TLD84719.1"/>
    </source>
</evidence>
<keyword evidence="3" id="KW-0282">Flagellum</keyword>
<dbReference type="GO" id="GO:0042597">
    <property type="term" value="C:periplasmic space"/>
    <property type="evidence" value="ECO:0007669"/>
    <property type="project" value="UniProtKB-SubCell"/>
</dbReference>
<proteinExistence type="inferred from homology"/>
<dbReference type="OrthoDB" id="5328705at2"/>
<gene>
    <name evidence="3" type="primary">flgA</name>
    <name evidence="3" type="ORF">LS81_001570</name>
</gene>
<keyword evidence="1" id="KW-0732">Signal</keyword>
<evidence type="ECO:0000259" key="2">
    <source>
        <dbReference type="Pfam" id="PF13144"/>
    </source>
</evidence>
<sequence length="228" mass="25629">MLQRAIALQKFLIIIYIACSLHAFANDNVSTLKNYIASEYKRLYPELTIESISLITRNTLDLYTITIISKQINTIKSANGYLTLQYKHNGRVLQDSIRYTIHGHMQVYVTTENIKAGSNINANSFIGKTQDFSSLALVPASKHEILQSSAKVYIPMNAVIYRNKLAKRMLVAKDSNVKILFREYGIEASASGRALENGVQGDIIKVENLESKRIVNAKVIAENIVQIY</sequence>
<dbReference type="Proteomes" id="UP000029878">
    <property type="component" value="Unassembled WGS sequence"/>
</dbReference>
<dbReference type="Gene3D" id="2.30.30.760">
    <property type="match status" value="1"/>
</dbReference>
<keyword evidence="1" id="KW-0574">Periplasm</keyword>
<name>A0A4U8SEV0_9HELI</name>
<evidence type="ECO:0000256" key="1">
    <source>
        <dbReference type="RuleBase" id="RU362063"/>
    </source>
</evidence>
<feature type="chain" id="PRO_5021036639" description="Flagella basal body P-ring formation protein FlgA" evidence="1">
    <location>
        <begin position="26"/>
        <end position="228"/>
    </location>
</feature>
<dbReference type="EMBL" id="JRPL02000002">
    <property type="protein sequence ID" value="TLD84719.1"/>
    <property type="molecule type" value="Genomic_DNA"/>
</dbReference>
<dbReference type="PANTHER" id="PTHR36307">
    <property type="entry name" value="FLAGELLA BASAL BODY P-RING FORMATION PROTEIN FLGA"/>
    <property type="match status" value="1"/>
</dbReference>
<dbReference type="RefSeq" id="WP_034346402.1">
    <property type="nucleotide sequence ID" value="NZ_FZNG01000009.1"/>
</dbReference>
<comment type="similarity">
    <text evidence="1">Belongs to the FlgA family.</text>
</comment>
<organism evidence="3 4">
    <name type="scientific">Helicobacter trogontum</name>
    <dbReference type="NCBI Taxonomy" id="50960"/>
    <lineage>
        <taxon>Bacteria</taxon>
        <taxon>Pseudomonadati</taxon>
        <taxon>Campylobacterota</taxon>
        <taxon>Epsilonproteobacteria</taxon>
        <taxon>Campylobacterales</taxon>
        <taxon>Helicobacteraceae</taxon>
        <taxon>Helicobacter</taxon>
    </lineage>
</organism>
<accession>A0A4U8SEV0</accession>
<comment type="function">
    <text evidence="1">Involved in the assembly process of the P-ring formation. It may associate with FlgF on the rod constituting a structure essential for the P-ring assembly or may act as a modulator protein for the P-ring assembly.</text>
</comment>
<keyword evidence="3" id="KW-0966">Cell projection</keyword>